<keyword evidence="2" id="KW-1133">Transmembrane helix</keyword>
<gene>
    <name evidence="3" type="ORF">ZIOFF_029012</name>
</gene>
<dbReference type="AlphaFoldDB" id="A0A8J5GNU7"/>
<reference evidence="3 4" key="1">
    <citation type="submission" date="2020-08" db="EMBL/GenBank/DDBJ databases">
        <title>Plant Genome Project.</title>
        <authorList>
            <person name="Zhang R.-G."/>
        </authorList>
    </citation>
    <scope>NUCLEOTIDE SEQUENCE [LARGE SCALE GENOMIC DNA]</scope>
    <source>
        <tissue evidence="3">Rhizome</tissue>
    </source>
</reference>
<feature type="transmembrane region" description="Helical" evidence="2">
    <location>
        <begin position="9"/>
        <end position="26"/>
    </location>
</feature>
<dbReference type="Pfam" id="PF05553">
    <property type="entry name" value="DUF761"/>
    <property type="match status" value="1"/>
</dbReference>
<keyword evidence="2" id="KW-0472">Membrane</keyword>
<keyword evidence="4" id="KW-1185">Reference proteome</keyword>
<protein>
    <recommendedName>
        <fullName evidence="5">DUF4408 domain-containing protein</fullName>
    </recommendedName>
</protein>
<evidence type="ECO:0000313" key="4">
    <source>
        <dbReference type="Proteomes" id="UP000734854"/>
    </source>
</evidence>
<dbReference type="EMBL" id="JACMSC010000008">
    <property type="protein sequence ID" value="KAG6510965.1"/>
    <property type="molecule type" value="Genomic_DNA"/>
</dbReference>
<dbReference type="Proteomes" id="UP000734854">
    <property type="component" value="Unassembled WGS sequence"/>
</dbReference>
<feature type="region of interest" description="Disordered" evidence="1">
    <location>
        <begin position="284"/>
        <end position="320"/>
    </location>
</feature>
<dbReference type="InterPro" id="IPR008480">
    <property type="entry name" value="DUF761_pln"/>
</dbReference>
<feature type="region of interest" description="Disordered" evidence="1">
    <location>
        <begin position="62"/>
        <end position="83"/>
    </location>
</feature>
<name>A0A8J5GNU7_ZINOF</name>
<organism evidence="3 4">
    <name type="scientific">Zingiber officinale</name>
    <name type="common">Ginger</name>
    <name type="synonym">Amomum zingiber</name>
    <dbReference type="NCBI Taxonomy" id="94328"/>
    <lineage>
        <taxon>Eukaryota</taxon>
        <taxon>Viridiplantae</taxon>
        <taxon>Streptophyta</taxon>
        <taxon>Embryophyta</taxon>
        <taxon>Tracheophyta</taxon>
        <taxon>Spermatophyta</taxon>
        <taxon>Magnoliopsida</taxon>
        <taxon>Liliopsida</taxon>
        <taxon>Zingiberales</taxon>
        <taxon>Zingiberaceae</taxon>
        <taxon>Zingiber</taxon>
    </lineage>
</organism>
<keyword evidence="2" id="KW-0812">Transmembrane</keyword>
<dbReference type="PANTHER" id="PTHR36887">
    <property type="entry name" value="OS01G0532300 PROTEIN"/>
    <property type="match status" value="1"/>
</dbReference>
<comment type="caution">
    <text evidence="3">The sequence shown here is derived from an EMBL/GenBank/DDBJ whole genome shotgun (WGS) entry which is preliminary data.</text>
</comment>
<evidence type="ECO:0008006" key="5">
    <source>
        <dbReference type="Google" id="ProtNLM"/>
    </source>
</evidence>
<evidence type="ECO:0000256" key="1">
    <source>
        <dbReference type="SAM" id="MobiDB-lite"/>
    </source>
</evidence>
<accession>A0A8J5GNU7</accession>
<feature type="compositionally biased region" description="Basic residues" evidence="1">
    <location>
        <begin position="296"/>
        <end position="305"/>
    </location>
</feature>
<proteinExistence type="predicted"/>
<evidence type="ECO:0000313" key="3">
    <source>
        <dbReference type="EMBL" id="KAG6510965.1"/>
    </source>
</evidence>
<sequence length="320" mass="35321">MERMARSQVVKGLFLLVLVFFIPFVSSSLRSSYLYVLLNILIVALGAEAGLLEAMAKPQEEKKSTPVVREAASGSATSNDVGSKPVVQKASIAEPTARALRRCSSRPSLFFIGGFEGPENNQQEEEKGETEIGEISKQELFAKAEAFIGNFYMQLKMQREESWKRIHDGTGVTSVAGGSIHSLWRPRWRRVKEARVGAEREGAVAMECEARDAELLETVNVHDRNQSEMTASGRSSAEGIFQHVYSLEEGCVLAEVDVGEALTARWEAYGGRREVDEAKVDGDVVDGGLEEQGRSWPRRGRRRRSSLVVPVSMNERTPGS</sequence>
<dbReference type="PANTHER" id="PTHR36887:SF1">
    <property type="entry name" value="OS01G0532300 PROTEIN"/>
    <property type="match status" value="1"/>
</dbReference>
<evidence type="ECO:0000256" key="2">
    <source>
        <dbReference type="SAM" id="Phobius"/>
    </source>
</evidence>